<evidence type="ECO:0000313" key="3">
    <source>
        <dbReference type="Proteomes" id="UP000018296"/>
    </source>
</evidence>
<organism evidence="2 3">
    <name type="scientific">Sporolactobacillus laevolacticus DSM 442</name>
    <dbReference type="NCBI Taxonomy" id="1395513"/>
    <lineage>
        <taxon>Bacteria</taxon>
        <taxon>Bacillati</taxon>
        <taxon>Bacillota</taxon>
        <taxon>Bacilli</taxon>
        <taxon>Bacillales</taxon>
        <taxon>Sporolactobacillaceae</taxon>
        <taxon>Sporolactobacillus</taxon>
    </lineage>
</organism>
<dbReference type="PATRIC" id="fig|1395513.3.peg.78"/>
<dbReference type="Pfam" id="PF13508">
    <property type="entry name" value="Acetyltransf_7"/>
    <property type="match status" value="1"/>
</dbReference>
<gene>
    <name evidence="2" type="ORF">P343_00385</name>
</gene>
<dbReference type="OrthoDB" id="1821130at2"/>
<dbReference type="InterPro" id="IPR050276">
    <property type="entry name" value="MshD_Acetyltransferase"/>
</dbReference>
<sequence length="199" mass="22824">MLIRNYQDADEEGWLRCRILSFLHTAYFDNVLQKKETYTNPSIELVAVESGQVVGLLDIEYEDVSGTVCTLCSGRGGMIWNLAVHPDYQRKGIGALLLAEAERKLKTLGIFEIEAWTRDDQWVNGWYQKNGFTQMESYLHVFITGEKVSNFVQSSISNLEPVVVEAHYSGNEKEKIWKTFDRVHDCNGYYKQLTPALDN</sequence>
<keyword evidence="3" id="KW-1185">Reference proteome</keyword>
<dbReference type="Proteomes" id="UP000018296">
    <property type="component" value="Unassembled WGS sequence"/>
</dbReference>
<keyword evidence="2" id="KW-0808">Transferase</keyword>
<dbReference type="AlphaFoldDB" id="V6J933"/>
<dbReference type="Gene3D" id="3.40.630.30">
    <property type="match status" value="1"/>
</dbReference>
<dbReference type="PROSITE" id="PS51186">
    <property type="entry name" value="GNAT"/>
    <property type="match status" value="1"/>
</dbReference>
<feature type="domain" description="N-acetyltransferase" evidence="1">
    <location>
        <begin position="1"/>
        <end position="149"/>
    </location>
</feature>
<accession>V6J933</accession>
<evidence type="ECO:0000313" key="2">
    <source>
        <dbReference type="EMBL" id="EST13294.1"/>
    </source>
</evidence>
<protein>
    <submittedName>
        <fullName evidence="2">GNAT family acetyltransferase</fullName>
    </submittedName>
</protein>
<dbReference type="InterPro" id="IPR016181">
    <property type="entry name" value="Acyl_CoA_acyltransferase"/>
</dbReference>
<dbReference type="RefSeq" id="WP_023508403.1">
    <property type="nucleotide sequence ID" value="NZ_AWTC01000001.1"/>
</dbReference>
<dbReference type="EMBL" id="AWTC01000001">
    <property type="protein sequence ID" value="EST13294.1"/>
    <property type="molecule type" value="Genomic_DNA"/>
</dbReference>
<dbReference type="STRING" id="1395513.P343_00385"/>
<dbReference type="GO" id="GO:0016747">
    <property type="term" value="F:acyltransferase activity, transferring groups other than amino-acyl groups"/>
    <property type="evidence" value="ECO:0007669"/>
    <property type="project" value="InterPro"/>
</dbReference>
<dbReference type="CDD" id="cd04301">
    <property type="entry name" value="NAT_SF"/>
    <property type="match status" value="1"/>
</dbReference>
<proteinExistence type="predicted"/>
<dbReference type="PANTHER" id="PTHR43617:SF38">
    <property type="entry name" value="N-ACETYLTRANSFERASE DOMAIN-CONTAINING PROTEIN"/>
    <property type="match status" value="1"/>
</dbReference>
<dbReference type="SUPFAM" id="SSF55729">
    <property type="entry name" value="Acyl-CoA N-acyltransferases (Nat)"/>
    <property type="match status" value="1"/>
</dbReference>
<dbReference type="InterPro" id="IPR000182">
    <property type="entry name" value="GNAT_dom"/>
</dbReference>
<dbReference type="PANTHER" id="PTHR43617">
    <property type="entry name" value="L-AMINO ACID N-ACETYLTRANSFERASE"/>
    <property type="match status" value="1"/>
</dbReference>
<comment type="caution">
    <text evidence="2">The sequence shown here is derived from an EMBL/GenBank/DDBJ whole genome shotgun (WGS) entry which is preliminary data.</text>
</comment>
<evidence type="ECO:0000259" key="1">
    <source>
        <dbReference type="PROSITE" id="PS51186"/>
    </source>
</evidence>
<reference evidence="2 3" key="1">
    <citation type="journal article" date="2013" name="Genome Announc.">
        <title>Genome Sequence of Sporolactobacillus laevolacticus DSM442, an Efficient Polymer-Grade D-Lactate Producer from Agricultural Waste Cottonseed as a Nitrogen Source.</title>
        <authorList>
            <person name="Wang H."/>
            <person name="Wang L."/>
            <person name="Ju J."/>
            <person name="Yu B."/>
            <person name="Ma Y."/>
        </authorList>
    </citation>
    <scope>NUCLEOTIDE SEQUENCE [LARGE SCALE GENOMIC DNA]</scope>
    <source>
        <strain evidence="2 3">DSM 442</strain>
    </source>
</reference>
<dbReference type="eggNOG" id="COG0456">
    <property type="taxonomic scope" value="Bacteria"/>
</dbReference>
<name>V6J933_9BACL</name>